<dbReference type="GO" id="GO:0005814">
    <property type="term" value="C:centriole"/>
    <property type="evidence" value="ECO:0007669"/>
    <property type="project" value="UniProtKB-SubCell"/>
</dbReference>
<keyword evidence="14" id="KW-1185">Reference proteome</keyword>
<dbReference type="AlphaFoldDB" id="A0A8T2MVV5"/>
<organism evidence="13 14">
    <name type="scientific">Albula glossodonta</name>
    <name type="common">roundjaw bonefish</name>
    <dbReference type="NCBI Taxonomy" id="121402"/>
    <lineage>
        <taxon>Eukaryota</taxon>
        <taxon>Metazoa</taxon>
        <taxon>Chordata</taxon>
        <taxon>Craniata</taxon>
        <taxon>Vertebrata</taxon>
        <taxon>Euteleostomi</taxon>
        <taxon>Actinopterygii</taxon>
        <taxon>Neopterygii</taxon>
        <taxon>Teleostei</taxon>
        <taxon>Albuliformes</taxon>
        <taxon>Albulidae</taxon>
        <taxon>Albula</taxon>
    </lineage>
</organism>
<name>A0A8T2MVV5_9TELE</name>
<keyword evidence="7 11" id="KW-0175">Coiled coil</keyword>
<dbReference type="GO" id="GO:0005819">
    <property type="term" value="C:spindle"/>
    <property type="evidence" value="ECO:0007669"/>
    <property type="project" value="UniProtKB-SubCell"/>
</dbReference>
<proteinExistence type="predicted"/>
<feature type="region of interest" description="Disordered" evidence="12">
    <location>
        <begin position="95"/>
        <end position="117"/>
    </location>
</feature>
<evidence type="ECO:0000256" key="3">
    <source>
        <dbReference type="ARBA" id="ARBA00018313"/>
    </source>
</evidence>
<keyword evidence="6" id="KW-0498">Mitosis</keyword>
<dbReference type="PANTHER" id="PTHR31167:SF3">
    <property type="entry name" value="SPINDLE AND CENTRIOLE-ASSOCIATED PROTEIN 1"/>
    <property type="match status" value="1"/>
</dbReference>
<evidence type="ECO:0000256" key="5">
    <source>
        <dbReference type="ARBA" id="ARBA00022618"/>
    </source>
</evidence>
<keyword evidence="9" id="KW-0131">Cell cycle</keyword>
<dbReference type="Pfam" id="PF15678">
    <property type="entry name" value="SPICE"/>
    <property type="match status" value="1"/>
</dbReference>
<dbReference type="PANTHER" id="PTHR31167">
    <property type="entry name" value="SPINDLE AND CENTRIOLE ASSOCIATED PROTEIN 1 SPICE1"/>
    <property type="match status" value="1"/>
</dbReference>
<gene>
    <name evidence="13" type="ORF">JZ751_028963</name>
</gene>
<dbReference type="GO" id="GO:0005813">
    <property type="term" value="C:centrosome"/>
    <property type="evidence" value="ECO:0007669"/>
    <property type="project" value="TreeGrafter"/>
</dbReference>
<evidence type="ECO:0000256" key="10">
    <source>
        <dbReference type="ARBA" id="ARBA00030722"/>
    </source>
</evidence>
<evidence type="ECO:0000256" key="8">
    <source>
        <dbReference type="ARBA" id="ARBA00023212"/>
    </source>
</evidence>
<comment type="subcellular location">
    <subcellularLocation>
        <location evidence="1">Cytoplasm</location>
        <location evidence="1">Cytoskeleton</location>
        <location evidence="1">Microtubule organizing center</location>
        <location evidence="1">Centrosome</location>
        <location evidence="1">Centriole</location>
    </subcellularLocation>
    <subcellularLocation>
        <location evidence="2">Cytoplasm</location>
        <location evidence="2">Cytoskeleton</location>
        <location evidence="2">Spindle</location>
    </subcellularLocation>
</comment>
<evidence type="ECO:0000256" key="11">
    <source>
        <dbReference type="SAM" id="Coils"/>
    </source>
</evidence>
<feature type="compositionally biased region" description="Polar residues" evidence="12">
    <location>
        <begin position="375"/>
        <end position="384"/>
    </location>
</feature>
<keyword evidence="8" id="KW-0206">Cytoskeleton</keyword>
<dbReference type="GO" id="GO:0051301">
    <property type="term" value="P:cell division"/>
    <property type="evidence" value="ECO:0007669"/>
    <property type="project" value="UniProtKB-KW"/>
</dbReference>
<dbReference type="GO" id="GO:0090307">
    <property type="term" value="P:mitotic spindle assembly"/>
    <property type="evidence" value="ECO:0007669"/>
    <property type="project" value="InterPro"/>
</dbReference>
<sequence>MNGGQSGHTSDARPAIQSMPLSKMNRSSRGLGKRPAQTRKATAPKQEWVSTIHDLNVHRATPEELGRDQAARSVFRAARSWPRVKGHDQAPVWFPNVTVAPDSGPDPELPVRLKPEPPTQLSLLSQSVMDTKALNELEDGSDEEYSEEESDPLSSMSRFGQLLQREAQVPFPSTPSTPTAPGPQAALNATVAVRRVRSRQSQCGGEPVPTQVGQFLKVGPAAEGAARKAGSNNTSRQRCCEALAHDSSNLSGNQSSLSVLQCMLGEVEAELDAMECQEPISTSAPQKGQPDSGCEEVEAQRSHSGRKLQDQAPPPLSQRARPAPCPAVLLSPPRQRDSLPPHTHIAEQGLPMRHQTACSLRSEGEQERALPPAPSRTTPHTISQALPPAPPKTTPHTVSQALPPAPHKTTPHTVSQALPPAPPKTTPHALPPATVLQQIAELTRQNALIRAQLQQQSAAARRRLLELIEEQTCASVSAVSPSVSPIPPPCSALAPLMVNAGSISPLNGAVGENRASAHRTQVDRLKDEGWFALSNHVQ</sequence>
<evidence type="ECO:0000256" key="4">
    <source>
        <dbReference type="ARBA" id="ARBA00022490"/>
    </source>
</evidence>
<comment type="caution">
    <text evidence="13">The sequence shown here is derived from an EMBL/GenBank/DDBJ whole genome shotgun (WGS) entry which is preliminary data.</text>
</comment>
<dbReference type="EMBL" id="JAFBMS010000899">
    <property type="protein sequence ID" value="KAG9329808.1"/>
    <property type="molecule type" value="Genomic_DNA"/>
</dbReference>
<keyword evidence="5" id="KW-0132">Cell division</keyword>
<evidence type="ECO:0000256" key="7">
    <source>
        <dbReference type="ARBA" id="ARBA00023054"/>
    </source>
</evidence>
<dbReference type="InterPro" id="IPR031387">
    <property type="entry name" value="SPICE1"/>
</dbReference>
<dbReference type="OrthoDB" id="6361178at2759"/>
<accession>A0A8T2MVV5</accession>
<evidence type="ECO:0000313" key="13">
    <source>
        <dbReference type="EMBL" id="KAG9329808.1"/>
    </source>
</evidence>
<feature type="coiled-coil region" evidence="11">
    <location>
        <begin position="439"/>
        <end position="470"/>
    </location>
</feature>
<evidence type="ECO:0000256" key="12">
    <source>
        <dbReference type="SAM" id="MobiDB-lite"/>
    </source>
</evidence>
<feature type="region of interest" description="Disordered" evidence="12">
    <location>
        <begin position="280"/>
        <end position="430"/>
    </location>
</feature>
<evidence type="ECO:0000256" key="6">
    <source>
        <dbReference type="ARBA" id="ARBA00022776"/>
    </source>
</evidence>
<dbReference type="Proteomes" id="UP000824540">
    <property type="component" value="Unassembled WGS sequence"/>
</dbReference>
<evidence type="ECO:0000256" key="9">
    <source>
        <dbReference type="ARBA" id="ARBA00023306"/>
    </source>
</evidence>
<reference evidence="13" key="1">
    <citation type="thesis" date="2021" institute="BYU ScholarsArchive" country="Provo, UT, USA">
        <title>Applications of and Algorithms for Genome Assembly and Genomic Analyses with an Emphasis on Marine Teleosts.</title>
        <authorList>
            <person name="Pickett B.D."/>
        </authorList>
    </citation>
    <scope>NUCLEOTIDE SEQUENCE</scope>
    <source>
        <strain evidence="13">HI-2016</strain>
    </source>
</reference>
<feature type="region of interest" description="Disordered" evidence="12">
    <location>
        <begin position="1"/>
        <end position="49"/>
    </location>
</feature>
<evidence type="ECO:0000313" key="14">
    <source>
        <dbReference type="Proteomes" id="UP000824540"/>
    </source>
</evidence>
<dbReference type="GO" id="GO:0046599">
    <property type="term" value="P:regulation of centriole replication"/>
    <property type="evidence" value="ECO:0007669"/>
    <property type="project" value="TreeGrafter"/>
</dbReference>
<evidence type="ECO:0000256" key="2">
    <source>
        <dbReference type="ARBA" id="ARBA00004186"/>
    </source>
</evidence>
<keyword evidence="4" id="KW-0963">Cytoplasm</keyword>
<dbReference type="GO" id="GO:0051310">
    <property type="term" value="P:metaphase chromosome alignment"/>
    <property type="evidence" value="ECO:0007669"/>
    <property type="project" value="TreeGrafter"/>
</dbReference>
<protein>
    <recommendedName>
        <fullName evidence="3">Spindle and centriole-associated protein 1</fullName>
    </recommendedName>
    <alternativeName>
        <fullName evidence="10">Coiled-coil domain-containing protein 52</fullName>
    </alternativeName>
</protein>
<evidence type="ECO:0000256" key="1">
    <source>
        <dbReference type="ARBA" id="ARBA00004114"/>
    </source>
</evidence>